<proteinExistence type="predicted"/>
<protein>
    <submittedName>
        <fullName evidence="1">Uncharacterized protein</fullName>
    </submittedName>
</protein>
<dbReference type="Proteomes" id="UP000461739">
    <property type="component" value="Unassembled WGS sequence"/>
</dbReference>
<accession>A0AAN5XMM4</accession>
<name>A0AAN5XMM4_BACCE</name>
<gene>
    <name evidence="1" type="ORF">F8165_20095</name>
</gene>
<organism evidence="1 2">
    <name type="scientific">Bacillus cereus</name>
    <dbReference type="NCBI Taxonomy" id="1396"/>
    <lineage>
        <taxon>Bacteria</taxon>
        <taxon>Bacillati</taxon>
        <taxon>Bacillota</taxon>
        <taxon>Bacilli</taxon>
        <taxon>Bacillales</taxon>
        <taxon>Bacillaceae</taxon>
        <taxon>Bacillus</taxon>
        <taxon>Bacillus cereus group</taxon>
    </lineage>
</organism>
<dbReference type="AlphaFoldDB" id="A0AAN5XMM4"/>
<evidence type="ECO:0000313" key="1">
    <source>
        <dbReference type="EMBL" id="KAB2447838.1"/>
    </source>
</evidence>
<reference evidence="1 2" key="1">
    <citation type="submission" date="2019-10" db="EMBL/GenBank/DDBJ databases">
        <title>Bacillus from the desert of Cuatro Cinegas, Coahuila.</title>
        <authorList>
            <person name="Olmedo-Alvarez G."/>
            <person name="Saldana S."/>
            <person name="Barcelo D."/>
        </authorList>
    </citation>
    <scope>NUCLEOTIDE SEQUENCE [LARGE SCALE GENOMIC DNA]</scope>
    <source>
        <strain evidence="1 2">CH316_11T</strain>
    </source>
</reference>
<evidence type="ECO:0000313" key="2">
    <source>
        <dbReference type="Proteomes" id="UP000461739"/>
    </source>
</evidence>
<sequence>MCFFVCLKKNYYSFFCIFNVIHKLYNQPHKKDMMCNMIHKNVTKCVGKNIYILGRKCMPINLRIYFTPNCKKKRHPFL</sequence>
<comment type="caution">
    <text evidence="1">The sequence shown here is derived from an EMBL/GenBank/DDBJ whole genome shotgun (WGS) entry which is preliminary data.</text>
</comment>
<dbReference type="EMBL" id="WBPI01000021">
    <property type="protein sequence ID" value="KAB2447838.1"/>
    <property type="molecule type" value="Genomic_DNA"/>
</dbReference>